<accession>A0ABW2V3S5</accession>
<reference evidence="4" key="1">
    <citation type="journal article" date="2019" name="Int. J. Syst. Evol. Microbiol.">
        <title>The Global Catalogue of Microorganisms (GCM) 10K type strain sequencing project: providing services to taxonomists for standard genome sequencing and annotation.</title>
        <authorList>
            <consortium name="The Broad Institute Genomics Platform"/>
            <consortium name="The Broad Institute Genome Sequencing Center for Infectious Disease"/>
            <person name="Wu L."/>
            <person name="Ma J."/>
        </authorList>
    </citation>
    <scope>NUCLEOTIDE SEQUENCE [LARGE SCALE GENOMIC DNA]</scope>
    <source>
        <strain evidence="4">JCM 18657</strain>
    </source>
</reference>
<evidence type="ECO:0000256" key="2">
    <source>
        <dbReference type="HAMAP-Rule" id="MF_01103"/>
    </source>
</evidence>
<dbReference type="HAMAP" id="MF_01103">
    <property type="entry name" value="UPF0291"/>
    <property type="match status" value="1"/>
</dbReference>
<evidence type="ECO:0000313" key="4">
    <source>
        <dbReference type="Proteomes" id="UP001596528"/>
    </source>
</evidence>
<dbReference type="PANTHER" id="PTHR37300:SF1">
    <property type="entry name" value="UPF0291 PROTEIN YNZC"/>
    <property type="match status" value="1"/>
</dbReference>
<sequence length="65" mass="7735">MTHEELVNRINELARKAKTAGGLTDAEVEERNRLRRRYIDAFRTSLRNQLDNIRFTDEVKQPIQH</sequence>
<comment type="similarity">
    <text evidence="2">Belongs to the UPF0291 family.</text>
</comment>
<gene>
    <name evidence="3" type="ORF">ACFQWB_12840</name>
</gene>
<comment type="caution">
    <text evidence="3">The sequence shown here is derived from an EMBL/GenBank/DDBJ whole genome shotgun (WGS) entry which is preliminary data.</text>
</comment>
<dbReference type="InterPro" id="IPR009242">
    <property type="entry name" value="DUF896"/>
</dbReference>
<dbReference type="Pfam" id="PF05979">
    <property type="entry name" value="DUF896"/>
    <property type="match status" value="1"/>
</dbReference>
<comment type="subcellular location">
    <subcellularLocation>
        <location evidence="2">Cytoplasm</location>
    </subcellularLocation>
</comment>
<dbReference type="Proteomes" id="UP001596528">
    <property type="component" value="Unassembled WGS sequence"/>
</dbReference>
<protein>
    <recommendedName>
        <fullName evidence="2">UPF0291 protein ACFQWB_12840</fullName>
    </recommendedName>
</protein>
<organism evidence="3 4">
    <name type="scientific">Paenibacillus thermoaerophilus</name>
    <dbReference type="NCBI Taxonomy" id="1215385"/>
    <lineage>
        <taxon>Bacteria</taxon>
        <taxon>Bacillati</taxon>
        <taxon>Bacillota</taxon>
        <taxon>Bacilli</taxon>
        <taxon>Bacillales</taxon>
        <taxon>Paenibacillaceae</taxon>
        <taxon>Paenibacillus</taxon>
    </lineage>
</organism>
<name>A0ABW2V3S5_9BACL</name>
<keyword evidence="4" id="KW-1185">Reference proteome</keyword>
<evidence type="ECO:0000256" key="1">
    <source>
        <dbReference type="ARBA" id="ARBA00022490"/>
    </source>
</evidence>
<proteinExistence type="inferred from homology"/>
<keyword evidence="1 2" id="KW-0963">Cytoplasm</keyword>
<dbReference type="Gene3D" id="1.10.287.540">
    <property type="entry name" value="Helix hairpin bin"/>
    <property type="match status" value="1"/>
</dbReference>
<dbReference type="PANTHER" id="PTHR37300">
    <property type="entry name" value="UPF0291 PROTEIN CBO2609/CLC_2481"/>
    <property type="match status" value="1"/>
</dbReference>
<dbReference type="SUPFAM" id="SSF158221">
    <property type="entry name" value="YnzC-like"/>
    <property type="match status" value="1"/>
</dbReference>
<dbReference type="EMBL" id="JBHTGQ010000028">
    <property type="protein sequence ID" value="MFC7750807.1"/>
    <property type="molecule type" value="Genomic_DNA"/>
</dbReference>
<dbReference type="RefSeq" id="WP_138789112.1">
    <property type="nucleotide sequence ID" value="NZ_JBHTGQ010000028.1"/>
</dbReference>
<evidence type="ECO:0000313" key="3">
    <source>
        <dbReference type="EMBL" id="MFC7750807.1"/>
    </source>
</evidence>